<evidence type="ECO:0000313" key="2">
    <source>
        <dbReference type="Proteomes" id="UP001375539"/>
    </source>
</evidence>
<protein>
    <submittedName>
        <fullName evidence="1">DUF3696 domain-containing protein</fullName>
    </submittedName>
</protein>
<evidence type="ECO:0000313" key="1">
    <source>
        <dbReference type="EMBL" id="MEJ8656878.1"/>
    </source>
</evidence>
<reference evidence="1" key="1">
    <citation type="submission" date="2024-03" db="EMBL/GenBank/DDBJ databases">
        <title>Novel Streptomyces species of biotechnological and ecological value are a feature of Machair soil.</title>
        <authorList>
            <person name="Prole J.R."/>
            <person name="Goodfellow M."/>
            <person name="Allenby N."/>
            <person name="Ward A.C."/>
        </authorList>
    </citation>
    <scope>NUCLEOTIDE SEQUENCE</scope>
    <source>
        <strain evidence="1">MS1.AVA.4</strain>
    </source>
</reference>
<dbReference type="Proteomes" id="UP001375539">
    <property type="component" value="Unassembled WGS sequence"/>
</dbReference>
<organism evidence="1 2">
    <name type="scientific">Streptomyces pratisoli</name>
    <dbReference type="NCBI Taxonomy" id="3139917"/>
    <lineage>
        <taxon>Bacteria</taxon>
        <taxon>Bacillati</taxon>
        <taxon>Actinomycetota</taxon>
        <taxon>Actinomycetes</taxon>
        <taxon>Kitasatosporales</taxon>
        <taxon>Streptomycetaceae</taxon>
        <taxon>Streptomyces</taxon>
    </lineage>
</organism>
<gene>
    <name evidence="1" type="ORF">WKI58_10125</name>
</gene>
<proteinExistence type="predicted"/>
<name>A0ACC6QEH8_9ACTN</name>
<sequence>MLESLTLTNFKAFAYQELRLAPFTLLTGLNSSGKSSVLQSLALLRQSYESGDLAPVGGGEAGLLLNEELVQLGIGQDVRHESYDETGPHITLGVRGDGASIQWSALYEREADHLKLLSDKGGDGDGRDHASLLPTLFGPGFQYLKADRVSPQVSYPRSHHAVSTRGFLGAHGEHTVNYLRAHQDDPVEASALLVPDAASATLLGQTEAWMQKLCPGVSLEAAGIDGTDTVRLSYRFGSGVSQSNRYRPTNVGFGLTYVLPIVVACLSAKPGTLILLENPEAHLHPQGQTWMAYLASAAAASGAQIVMETHSDHVLNGLRLRVKQELLSADATAVHYFRRKDQTSEVVSPVIGPDGRLSEWPEGFFDEWENSLDQLLD</sequence>
<keyword evidence="2" id="KW-1185">Reference proteome</keyword>
<dbReference type="EMBL" id="JBBKAI010000002">
    <property type="protein sequence ID" value="MEJ8656878.1"/>
    <property type="molecule type" value="Genomic_DNA"/>
</dbReference>
<accession>A0ACC6QEH8</accession>
<comment type="caution">
    <text evidence="1">The sequence shown here is derived from an EMBL/GenBank/DDBJ whole genome shotgun (WGS) entry which is preliminary data.</text>
</comment>